<dbReference type="AlphaFoldDB" id="A0A5E4LP97"/>
<protein>
    <submittedName>
        <fullName evidence="1">Uncharacterized protein</fullName>
    </submittedName>
</protein>
<evidence type="ECO:0000313" key="2">
    <source>
        <dbReference type="Proteomes" id="UP000789941"/>
    </source>
</evidence>
<sequence length="106" mass="12195">MAKKKVVVKVKPTKVVSVPVKTDVASVEAETIKRVGKTISTLEGFLSRWDASKIKPDSMFPQVVKIRKFYQALNSWQKDVTDKKNVDDETRTRRLRDFVFICKSYS</sequence>
<proteinExistence type="predicted"/>
<gene>
    <name evidence="1" type="ORF">LFW2832_01265</name>
</gene>
<comment type="caution">
    <text evidence="1">The sequence shown here is derived from an EMBL/GenBank/DDBJ whole genome shotgun (WGS) entry which is preliminary data.</text>
</comment>
<dbReference type="Proteomes" id="UP000789941">
    <property type="component" value="Unassembled WGS sequence"/>
</dbReference>
<name>A0A5E4LP97_9ARCH</name>
<reference evidence="1 2" key="1">
    <citation type="submission" date="2019-08" db="EMBL/GenBank/DDBJ databases">
        <authorList>
            <person name="Vazquez-Campos X."/>
        </authorList>
    </citation>
    <scope>NUCLEOTIDE SEQUENCE [LARGE SCALE GENOMIC DNA]</scope>
    <source>
        <strain evidence="1">LFW-283_2</strain>
    </source>
</reference>
<dbReference type="EMBL" id="CABMJJ010000003">
    <property type="protein sequence ID" value="VVC02833.1"/>
    <property type="molecule type" value="Genomic_DNA"/>
</dbReference>
<accession>A0A5E4LP97</accession>
<evidence type="ECO:0000313" key="1">
    <source>
        <dbReference type="EMBL" id="VVC02833.1"/>
    </source>
</evidence>
<organism evidence="1 2">
    <name type="scientific">Candidatus Bilamarchaeum dharawalense</name>
    <dbReference type="NCBI Taxonomy" id="2885759"/>
    <lineage>
        <taxon>Archaea</taxon>
        <taxon>Candidatus Micrarchaeota</taxon>
        <taxon>Candidatus Micrarchaeia</taxon>
        <taxon>Candidatus Anstonellales</taxon>
        <taxon>Candidatus Bilamarchaeaceae</taxon>
        <taxon>Candidatus Bilamarchaeum</taxon>
    </lineage>
</organism>